<dbReference type="VEuPathDB" id="FungiDB:CPUR_03057"/>
<sequence>MHALNLLALLLPLAAANTHAQCDCMSWSEGQDWIHNAGLTQAVCNSSFYKNKAKFNPTTNRCEGLTNFWIDGKTWEDQCKSSGKGYVDAHGTHLKVGAAVGSCPDRP</sequence>
<accession>M1WDA2</accession>
<comment type="caution">
    <text evidence="2">The sequence shown here is derived from an EMBL/GenBank/DDBJ whole genome shotgun (WGS) entry which is preliminary data.</text>
</comment>
<keyword evidence="1" id="KW-0732">Signal</keyword>
<reference evidence="2 3" key="1">
    <citation type="journal article" date="2013" name="PLoS Genet.">
        <title>Plant-symbiotic fungi as chemical engineers: Multi-genome analysis of the Clavicipitaceae reveals dynamics of alkaloid loci.</title>
        <authorList>
            <person name="Schardl C.L."/>
            <person name="Young C.A."/>
            <person name="Hesse U."/>
            <person name="Amyotte S.G."/>
            <person name="Andreeva K."/>
            <person name="Calie P.J."/>
            <person name="Fleetwood D.J."/>
            <person name="Haws D.C."/>
            <person name="Moore N."/>
            <person name="Oeser B."/>
            <person name="Panaccione D.G."/>
            <person name="Schweri K.K."/>
            <person name="Voisey C.R."/>
            <person name="Farman M.L."/>
            <person name="Jaromczyk J.W."/>
            <person name="Roe B.A."/>
            <person name="O'Sullivan D.M."/>
            <person name="Scott B."/>
            <person name="Tudzynski P."/>
            <person name="An Z."/>
            <person name="Arnaoudova E.G."/>
            <person name="Bullock C.T."/>
            <person name="Charlton N.D."/>
            <person name="Chen L."/>
            <person name="Cox M."/>
            <person name="Dinkins R.D."/>
            <person name="Florea S."/>
            <person name="Glenn A.E."/>
            <person name="Gordon A."/>
            <person name="Gueldener U."/>
            <person name="Harris D.R."/>
            <person name="Hollin W."/>
            <person name="Jaromczyk J."/>
            <person name="Johnson R.D."/>
            <person name="Khan A.K."/>
            <person name="Leistner E."/>
            <person name="Leuchtmann A."/>
            <person name="Li C."/>
            <person name="Liu J."/>
            <person name="Liu J."/>
            <person name="Liu M."/>
            <person name="Mace W."/>
            <person name="Machado C."/>
            <person name="Nagabhyru P."/>
            <person name="Pan J."/>
            <person name="Schmid J."/>
            <person name="Sugawara K."/>
            <person name="Steiner U."/>
            <person name="Takach J.E."/>
            <person name="Tanaka E."/>
            <person name="Webb J.S."/>
            <person name="Wilson E.V."/>
            <person name="Wiseman J.L."/>
            <person name="Yoshida R."/>
            <person name="Zeng Z."/>
        </authorList>
    </citation>
    <scope>NUCLEOTIDE SEQUENCE [LARGE SCALE GENOMIC DNA]</scope>
    <source>
        <strain evidence="2 3">20.1</strain>
    </source>
</reference>
<evidence type="ECO:0000313" key="3">
    <source>
        <dbReference type="Proteomes" id="UP000016801"/>
    </source>
</evidence>
<protein>
    <recommendedName>
        <fullName evidence="4">Cyanovirin-N domain-containing protein</fullName>
    </recommendedName>
</protein>
<feature type="signal peptide" evidence="1">
    <location>
        <begin position="1"/>
        <end position="20"/>
    </location>
</feature>
<evidence type="ECO:0000313" key="2">
    <source>
        <dbReference type="EMBL" id="CCE29364.1"/>
    </source>
</evidence>
<dbReference type="OrthoDB" id="4954469at2759"/>
<name>M1WDA2_CLAP2</name>
<dbReference type="EMBL" id="CAGA01000013">
    <property type="protein sequence ID" value="CCE29364.1"/>
    <property type="molecule type" value="Genomic_DNA"/>
</dbReference>
<feature type="chain" id="PRO_5004019172" description="Cyanovirin-N domain-containing protein" evidence="1">
    <location>
        <begin position="21"/>
        <end position="107"/>
    </location>
</feature>
<keyword evidence="3" id="KW-1185">Reference proteome</keyword>
<evidence type="ECO:0008006" key="4">
    <source>
        <dbReference type="Google" id="ProtNLM"/>
    </source>
</evidence>
<dbReference type="Proteomes" id="UP000016801">
    <property type="component" value="Unassembled WGS sequence"/>
</dbReference>
<proteinExistence type="predicted"/>
<dbReference type="HOGENOM" id="CLU_158755_0_0_1"/>
<gene>
    <name evidence="2" type="ORF">CPUR_03057</name>
</gene>
<organism evidence="2 3">
    <name type="scientific">Claviceps purpurea (strain 20.1)</name>
    <name type="common">Ergot fungus</name>
    <name type="synonym">Sphacelia segetum</name>
    <dbReference type="NCBI Taxonomy" id="1111077"/>
    <lineage>
        <taxon>Eukaryota</taxon>
        <taxon>Fungi</taxon>
        <taxon>Dikarya</taxon>
        <taxon>Ascomycota</taxon>
        <taxon>Pezizomycotina</taxon>
        <taxon>Sordariomycetes</taxon>
        <taxon>Hypocreomycetidae</taxon>
        <taxon>Hypocreales</taxon>
        <taxon>Clavicipitaceae</taxon>
        <taxon>Claviceps</taxon>
    </lineage>
</organism>
<dbReference type="AlphaFoldDB" id="M1WDA2"/>
<evidence type="ECO:0000256" key="1">
    <source>
        <dbReference type="SAM" id="SignalP"/>
    </source>
</evidence>
<dbReference type="PhylomeDB" id="M1WDA2"/>